<name>A0A412PBM4_9FIRM</name>
<dbReference type="Proteomes" id="UP000284731">
    <property type="component" value="Unassembled WGS sequence"/>
</dbReference>
<accession>A0A412PBM4</accession>
<dbReference type="InterPro" id="IPR000307">
    <property type="entry name" value="Ribosomal_bS16"/>
</dbReference>
<sequence length="94" mass="10667">MAVKLRLKRMGAKKAPRYRIVAADSRFARDGREIETIGHINPTTEPETVVVNEEKALNWLRNGAQPSDTVRNILSRQGIMKKFHDEKIAAKKKA</sequence>
<dbReference type="NCBIfam" id="TIGR00002">
    <property type="entry name" value="S16"/>
    <property type="match status" value="1"/>
</dbReference>
<keyword evidence="1 3" id="KW-0689">Ribosomal protein</keyword>
<evidence type="ECO:0000256" key="2">
    <source>
        <dbReference type="ARBA" id="ARBA00023274"/>
    </source>
</evidence>
<evidence type="ECO:0000256" key="3">
    <source>
        <dbReference type="HAMAP-Rule" id="MF_00385"/>
    </source>
</evidence>
<dbReference type="PROSITE" id="PS00732">
    <property type="entry name" value="RIBOSOMAL_S16"/>
    <property type="match status" value="1"/>
</dbReference>
<comment type="similarity">
    <text evidence="3">Belongs to the bacterial ribosomal protein bS16 family.</text>
</comment>
<evidence type="ECO:0000313" key="4">
    <source>
        <dbReference type="EMBL" id="RGT54286.1"/>
    </source>
</evidence>
<dbReference type="RefSeq" id="WP_006525327.1">
    <property type="nucleotide sequence ID" value="NZ_AP028934.1"/>
</dbReference>
<dbReference type="Pfam" id="PF00886">
    <property type="entry name" value="Ribosomal_S16"/>
    <property type="match status" value="1"/>
</dbReference>
<evidence type="ECO:0000313" key="5">
    <source>
        <dbReference type="Proteomes" id="UP000284731"/>
    </source>
</evidence>
<dbReference type="FunFam" id="3.30.1320.10:FF:000002">
    <property type="entry name" value="30S ribosomal protein S16"/>
    <property type="match status" value="1"/>
</dbReference>
<dbReference type="GO" id="GO:0005737">
    <property type="term" value="C:cytoplasm"/>
    <property type="evidence" value="ECO:0007669"/>
    <property type="project" value="UniProtKB-ARBA"/>
</dbReference>
<dbReference type="InterPro" id="IPR023803">
    <property type="entry name" value="Ribosomal_bS16_dom_sf"/>
</dbReference>
<dbReference type="EMBL" id="QRWX01000004">
    <property type="protein sequence ID" value="RGT54286.1"/>
    <property type="molecule type" value="Genomic_DNA"/>
</dbReference>
<dbReference type="InterPro" id="IPR020592">
    <property type="entry name" value="Ribosomal_bS16_CS"/>
</dbReference>
<dbReference type="GO" id="GO:0015935">
    <property type="term" value="C:small ribosomal subunit"/>
    <property type="evidence" value="ECO:0007669"/>
    <property type="project" value="TreeGrafter"/>
</dbReference>
<dbReference type="AlphaFoldDB" id="A0A412PBM4"/>
<dbReference type="GO" id="GO:0006412">
    <property type="term" value="P:translation"/>
    <property type="evidence" value="ECO:0007669"/>
    <property type="project" value="UniProtKB-UniRule"/>
</dbReference>
<dbReference type="PANTHER" id="PTHR12919:SF20">
    <property type="entry name" value="SMALL RIBOSOMAL SUBUNIT PROTEIN BS16M"/>
    <property type="match status" value="1"/>
</dbReference>
<dbReference type="GO" id="GO:0003735">
    <property type="term" value="F:structural constituent of ribosome"/>
    <property type="evidence" value="ECO:0007669"/>
    <property type="project" value="InterPro"/>
</dbReference>
<organism evidence="4 5">
    <name type="scientific">Solobacterium moorei</name>
    <dbReference type="NCBI Taxonomy" id="102148"/>
    <lineage>
        <taxon>Bacteria</taxon>
        <taxon>Bacillati</taxon>
        <taxon>Bacillota</taxon>
        <taxon>Erysipelotrichia</taxon>
        <taxon>Erysipelotrichales</taxon>
        <taxon>Erysipelotrichaceae</taxon>
        <taxon>Solobacterium</taxon>
    </lineage>
</organism>
<dbReference type="HAMAP" id="MF_00385">
    <property type="entry name" value="Ribosomal_bS16"/>
    <property type="match status" value="1"/>
</dbReference>
<protein>
    <recommendedName>
        <fullName evidence="3">Small ribosomal subunit protein bS16</fullName>
    </recommendedName>
</protein>
<dbReference type="PANTHER" id="PTHR12919">
    <property type="entry name" value="30S RIBOSOMAL PROTEIN S16"/>
    <property type="match status" value="1"/>
</dbReference>
<evidence type="ECO:0000256" key="1">
    <source>
        <dbReference type="ARBA" id="ARBA00022980"/>
    </source>
</evidence>
<comment type="caution">
    <text evidence="4">The sequence shown here is derived from an EMBL/GenBank/DDBJ whole genome shotgun (WGS) entry which is preliminary data.</text>
</comment>
<reference evidence="4 5" key="1">
    <citation type="submission" date="2018-08" db="EMBL/GenBank/DDBJ databases">
        <title>A genome reference for cultivated species of the human gut microbiota.</title>
        <authorList>
            <person name="Zou Y."/>
            <person name="Xue W."/>
            <person name="Luo G."/>
        </authorList>
    </citation>
    <scope>NUCLEOTIDE SEQUENCE [LARGE SCALE GENOMIC DNA]</scope>
    <source>
        <strain evidence="4 5">AF18-46</strain>
    </source>
</reference>
<dbReference type="GeneID" id="89620546"/>
<gene>
    <name evidence="3" type="primary">rpsP</name>
    <name evidence="4" type="ORF">DWX20_08970</name>
</gene>
<dbReference type="SUPFAM" id="SSF54565">
    <property type="entry name" value="Ribosomal protein S16"/>
    <property type="match status" value="1"/>
</dbReference>
<keyword evidence="2 3" id="KW-0687">Ribonucleoprotein</keyword>
<dbReference type="Gene3D" id="3.30.1320.10">
    <property type="match status" value="1"/>
</dbReference>
<proteinExistence type="inferred from homology"/>